<accession>A0ACC6KTV4</accession>
<evidence type="ECO:0000313" key="1">
    <source>
        <dbReference type="EMBL" id="MDR6782674.1"/>
    </source>
</evidence>
<protein>
    <submittedName>
        <fullName evidence="1">Uncharacterized protein</fullName>
    </submittedName>
</protein>
<comment type="caution">
    <text evidence="1">The sequence shown here is derived from an EMBL/GenBank/DDBJ whole genome shotgun (WGS) entry which is preliminary data.</text>
</comment>
<sequence>MSKLNELKSHLKKGNIYKRDELQKWSSSIDRHLSQLTSNGVLKKVGPGLYHFPKKNAFGFEPPADQLLIKKFLDNDNFLITSFNSYNALGVGTTQLYNKQIVYNHLRSGDIRLGNKLFTFKKKSAFPPKPTKEFLVVDLINNLDYLAEDQPKILEKALEKAMSLNKHSLGHAIEKYGTPRTRKLLAKKLLLCQKN</sequence>
<reference evidence="1" key="1">
    <citation type="submission" date="2023-07" db="EMBL/GenBank/DDBJ databases">
        <title>Sorghum-associated microbial communities from plants grown in Nebraska, USA.</title>
        <authorList>
            <person name="Schachtman D."/>
        </authorList>
    </citation>
    <scope>NUCLEOTIDE SEQUENCE</scope>
    <source>
        <strain evidence="1">2697</strain>
    </source>
</reference>
<evidence type="ECO:0000313" key="2">
    <source>
        <dbReference type="Proteomes" id="UP001246858"/>
    </source>
</evidence>
<gene>
    <name evidence="1" type="ORF">J2X78_001226</name>
</gene>
<dbReference type="EMBL" id="JAVDTF010000001">
    <property type="protein sequence ID" value="MDR6782674.1"/>
    <property type="molecule type" value="Genomic_DNA"/>
</dbReference>
<proteinExistence type="predicted"/>
<keyword evidence="2" id="KW-1185">Reference proteome</keyword>
<name>A0ACC6KTV4_9SPHI</name>
<organism evidence="1 2">
    <name type="scientific">Pedobacter africanus</name>
    <dbReference type="NCBI Taxonomy" id="151894"/>
    <lineage>
        <taxon>Bacteria</taxon>
        <taxon>Pseudomonadati</taxon>
        <taxon>Bacteroidota</taxon>
        <taxon>Sphingobacteriia</taxon>
        <taxon>Sphingobacteriales</taxon>
        <taxon>Sphingobacteriaceae</taxon>
        <taxon>Pedobacter</taxon>
    </lineage>
</organism>
<dbReference type="Proteomes" id="UP001246858">
    <property type="component" value="Unassembled WGS sequence"/>
</dbReference>